<dbReference type="Proteomes" id="UP000193710">
    <property type="component" value="Unassembled WGS sequence"/>
</dbReference>
<evidence type="ECO:0000256" key="1">
    <source>
        <dbReference type="ARBA" id="ARBA00007730"/>
    </source>
</evidence>
<feature type="domain" description="Aspartyl/asparaginy/proline hydroxylase" evidence="5">
    <location>
        <begin position="40"/>
        <end position="197"/>
    </location>
</feature>
<evidence type="ECO:0000256" key="2">
    <source>
        <dbReference type="ARBA" id="ARBA00022964"/>
    </source>
</evidence>
<dbReference type="PANTHER" id="PTHR46332:SF5">
    <property type="entry name" value="ASPARTATE BETA-HYDROXYLASE DOMAIN CONTAINING 2"/>
    <property type="match status" value="1"/>
</dbReference>
<proteinExistence type="inferred from homology"/>
<dbReference type="InterPro" id="IPR027443">
    <property type="entry name" value="IPNS-like_sf"/>
</dbReference>
<protein>
    <recommendedName>
        <fullName evidence="5">Aspartyl/asparaginy/proline hydroxylase domain-containing protein</fullName>
    </recommendedName>
</protein>
<evidence type="ECO:0000256" key="3">
    <source>
        <dbReference type="ARBA" id="ARBA00023002"/>
    </source>
</evidence>
<comment type="similarity">
    <text evidence="1">Belongs to the aspartyl/asparaginyl beta-hydroxylase family.</text>
</comment>
<comment type="caution">
    <text evidence="6">The sequence shown here is derived from an EMBL/GenBank/DDBJ whole genome shotgun (WGS) entry which is preliminary data.</text>
</comment>
<keyword evidence="3" id="KW-0560">Oxidoreductase</keyword>
<dbReference type="EMBL" id="LQPY01000007">
    <property type="protein sequence ID" value="ORX07451.1"/>
    <property type="molecule type" value="Genomic_DNA"/>
</dbReference>
<dbReference type="SUPFAM" id="SSF51197">
    <property type="entry name" value="Clavaminate synthase-like"/>
    <property type="match status" value="1"/>
</dbReference>
<evidence type="ECO:0000313" key="6">
    <source>
        <dbReference type="EMBL" id="ORX07451.1"/>
    </source>
</evidence>
<keyword evidence="7" id="KW-1185">Reference proteome</keyword>
<organism evidence="6 7">
    <name type="scientific">Mycobacterium triplex</name>
    <dbReference type="NCBI Taxonomy" id="47839"/>
    <lineage>
        <taxon>Bacteria</taxon>
        <taxon>Bacillati</taxon>
        <taxon>Actinomycetota</taxon>
        <taxon>Actinomycetes</taxon>
        <taxon>Mycobacteriales</taxon>
        <taxon>Mycobacteriaceae</taxon>
        <taxon>Mycobacterium</taxon>
        <taxon>Mycobacterium simiae complex</taxon>
    </lineage>
</organism>
<evidence type="ECO:0000313" key="7">
    <source>
        <dbReference type="Proteomes" id="UP000193710"/>
    </source>
</evidence>
<dbReference type="Pfam" id="PF05118">
    <property type="entry name" value="Asp_Arg_Hydrox"/>
    <property type="match status" value="1"/>
</dbReference>
<dbReference type="Gene3D" id="2.60.120.330">
    <property type="entry name" value="B-lactam Antibiotic, Isopenicillin N Synthase, Chain"/>
    <property type="match status" value="1"/>
</dbReference>
<name>A0ABX3WBH3_9MYCO</name>
<dbReference type="InterPro" id="IPR051821">
    <property type="entry name" value="Asp/Asn_beta-hydroxylase"/>
</dbReference>
<gene>
    <name evidence="6" type="ORF">AWC29_06935</name>
</gene>
<feature type="region of interest" description="Disordered" evidence="4">
    <location>
        <begin position="236"/>
        <end position="257"/>
    </location>
</feature>
<dbReference type="InterPro" id="IPR007803">
    <property type="entry name" value="Asp/Arg/Pro-Hydrxlase"/>
</dbReference>
<dbReference type="PANTHER" id="PTHR46332">
    <property type="entry name" value="ASPARTATE BETA-HYDROXYLASE DOMAIN-CONTAINING PROTEIN 2"/>
    <property type="match status" value="1"/>
</dbReference>
<reference evidence="6 7" key="1">
    <citation type="submission" date="2016-01" db="EMBL/GenBank/DDBJ databases">
        <title>The new phylogeny of the genus Mycobacterium.</title>
        <authorList>
            <person name="Tarcisio F."/>
            <person name="Conor M."/>
            <person name="Antonella G."/>
            <person name="Elisabetta G."/>
            <person name="Giulia F.S."/>
            <person name="Sara T."/>
            <person name="Anna F."/>
            <person name="Clotilde B."/>
            <person name="Roberto B."/>
            <person name="Veronica D.S."/>
            <person name="Fabio R."/>
            <person name="Monica P."/>
            <person name="Olivier J."/>
            <person name="Enrico T."/>
            <person name="Nicola S."/>
        </authorList>
    </citation>
    <scope>NUCLEOTIDE SEQUENCE [LARGE SCALE GENOMIC DNA]</scope>
    <source>
        <strain evidence="6 7">DSM 44626</strain>
    </source>
</reference>
<evidence type="ECO:0000256" key="4">
    <source>
        <dbReference type="SAM" id="MobiDB-lite"/>
    </source>
</evidence>
<evidence type="ECO:0000259" key="5">
    <source>
        <dbReference type="Pfam" id="PF05118"/>
    </source>
</evidence>
<keyword evidence="2" id="KW-0223">Dioxygenase</keyword>
<accession>A0ABX3WBH3</accession>
<sequence>MNRALMGIAEWAQGLNEKYSKLRNRPVYDVAEFPWAADVEREWHHIRAELDALLTRKEELPGCHEILSELRSISTDRDWKSFVFACYGAKSNEAIRQCPQTWRVLQTIPGMKTAIFSVLEPGKHLKPHRGPYNGVLRLHLGLLVPDAPPRTVAIRVDDTVCHWEEGKVLIFDDCYEHEAWNQSNETRVVLFVDFVKPLRFPASFVNRLILNIAAFTPFIREGKKAQKKWEEGFYGNGSSPATAAPIVAPTQRSSHTA</sequence>